<dbReference type="SUPFAM" id="SSF46785">
    <property type="entry name" value="Winged helix' DNA-binding domain"/>
    <property type="match status" value="1"/>
</dbReference>
<dbReference type="SMART" id="SM00347">
    <property type="entry name" value="HTH_MARR"/>
    <property type="match status" value="1"/>
</dbReference>
<dbReference type="InterPro" id="IPR036390">
    <property type="entry name" value="WH_DNA-bd_sf"/>
</dbReference>
<dbReference type="InterPro" id="IPR000835">
    <property type="entry name" value="HTH_MarR-typ"/>
</dbReference>
<dbReference type="Proteomes" id="UP000295573">
    <property type="component" value="Unassembled WGS sequence"/>
</dbReference>
<organism evidence="3 4">
    <name type="scientific">Kribbella antiqua</name>
    <dbReference type="NCBI Taxonomy" id="2512217"/>
    <lineage>
        <taxon>Bacteria</taxon>
        <taxon>Bacillati</taxon>
        <taxon>Actinomycetota</taxon>
        <taxon>Actinomycetes</taxon>
        <taxon>Propionibacteriales</taxon>
        <taxon>Kribbellaceae</taxon>
        <taxon>Kribbella</taxon>
    </lineage>
</organism>
<dbReference type="Gene3D" id="1.10.10.10">
    <property type="entry name" value="Winged helix-like DNA-binding domain superfamily/Winged helix DNA-binding domain"/>
    <property type="match status" value="1"/>
</dbReference>
<dbReference type="GO" id="GO:0003677">
    <property type="term" value="F:DNA binding"/>
    <property type="evidence" value="ECO:0007669"/>
    <property type="project" value="UniProtKB-KW"/>
</dbReference>
<evidence type="ECO:0000259" key="2">
    <source>
        <dbReference type="PROSITE" id="PS50995"/>
    </source>
</evidence>
<dbReference type="PROSITE" id="PS50995">
    <property type="entry name" value="HTH_MARR_2"/>
    <property type="match status" value="1"/>
</dbReference>
<dbReference type="PANTHER" id="PTHR33164:SF104">
    <property type="entry name" value="TRANSCRIPTIONAL REGULATORY PROTEIN"/>
    <property type="match status" value="1"/>
</dbReference>
<feature type="domain" description="HTH marR-type" evidence="2">
    <location>
        <begin position="26"/>
        <end position="161"/>
    </location>
</feature>
<dbReference type="Pfam" id="PF12802">
    <property type="entry name" value="MarR_2"/>
    <property type="match status" value="1"/>
</dbReference>
<comment type="caution">
    <text evidence="3">The sequence shown here is derived from an EMBL/GenBank/DDBJ whole genome shotgun (WGS) entry which is preliminary data.</text>
</comment>
<feature type="compositionally biased region" description="Basic residues" evidence="1">
    <location>
        <begin position="167"/>
        <end position="176"/>
    </location>
</feature>
<dbReference type="InterPro" id="IPR036388">
    <property type="entry name" value="WH-like_DNA-bd_sf"/>
</dbReference>
<dbReference type="RefSeq" id="WP_241995740.1">
    <property type="nucleotide sequence ID" value="NZ_SLWR01000003.1"/>
</dbReference>
<evidence type="ECO:0000313" key="4">
    <source>
        <dbReference type="Proteomes" id="UP000295573"/>
    </source>
</evidence>
<dbReference type="InterPro" id="IPR039422">
    <property type="entry name" value="MarR/SlyA-like"/>
</dbReference>
<reference evidence="3 4" key="1">
    <citation type="journal article" date="2015" name="Stand. Genomic Sci.">
        <title>Genomic Encyclopedia of Bacterial and Archaeal Type Strains, Phase III: the genomes of soil and plant-associated and newly described type strains.</title>
        <authorList>
            <person name="Whitman W.B."/>
            <person name="Woyke T."/>
            <person name="Klenk H.P."/>
            <person name="Zhou Y."/>
            <person name="Lilburn T.G."/>
            <person name="Beck B.J."/>
            <person name="De Vos P."/>
            <person name="Vandamme P."/>
            <person name="Eisen J.A."/>
            <person name="Garrity G."/>
            <person name="Hugenholtz P."/>
            <person name="Kyrpides N.C."/>
        </authorList>
    </citation>
    <scope>NUCLEOTIDE SEQUENCE [LARGE SCALE GENOMIC DNA]</scope>
    <source>
        <strain evidence="3 4">VKM Ac-2541</strain>
    </source>
</reference>
<keyword evidence="3" id="KW-0238">DNA-binding</keyword>
<sequence>MESEGDPVDRLIAAWERELPAVLYPTSELTKRIMLLSGELNEATRLVLRDLGLTTAEFDVIVTLRRSGAPYRQKPSDLSRSLLLSSGGTSNVTNQLVRRGLVVREPDPDDGRGTQIRLTDEGVALAEKAVAASAAAHDELWTDVPPETLKAAAEALRALSTPGRQATRPRHTQSRS</sequence>
<evidence type="ECO:0000256" key="1">
    <source>
        <dbReference type="SAM" id="MobiDB-lite"/>
    </source>
</evidence>
<gene>
    <name evidence="3" type="ORF">EV646_103227</name>
</gene>
<name>A0A4R2IZ81_9ACTN</name>
<feature type="region of interest" description="Disordered" evidence="1">
    <location>
        <begin position="157"/>
        <end position="176"/>
    </location>
</feature>
<dbReference type="GO" id="GO:0006950">
    <property type="term" value="P:response to stress"/>
    <property type="evidence" value="ECO:0007669"/>
    <property type="project" value="TreeGrafter"/>
</dbReference>
<dbReference type="PANTHER" id="PTHR33164">
    <property type="entry name" value="TRANSCRIPTIONAL REGULATOR, MARR FAMILY"/>
    <property type="match status" value="1"/>
</dbReference>
<evidence type="ECO:0000313" key="3">
    <source>
        <dbReference type="EMBL" id="TCO49249.1"/>
    </source>
</evidence>
<dbReference type="GO" id="GO:0003700">
    <property type="term" value="F:DNA-binding transcription factor activity"/>
    <property type="evidence" value="ECO:0007669"/>
    <property type="project" value="InterPro"/>
</dbReference>
<protein>
    <submittedName>
        <fullName evidence="3">DNA-binding MarR family transcriptional regulator</fullName>
    </submittedName>
</protein>
<keyword evidence="4" id="KW-1185">Reference proteome</keyword>
<dbReference type="EMBL" id="SLWR01000003">
    <property type="protein sequence ID" value="TCO49249.1"/>
    <property type="molecule type" value="Genomic_DNA"/>
</dbReference>
<dbReference type="PRINTS" id="PR00598">
    <property type="entry name" value="HTHMARR"/>
</dbReference>
<proteinExistence type="predicted"/>
<accession>A0A4R2IZ81</accession>
<dbReference type="AlphaFoldDB" id="A0A4R2IZ81"/>